<sequence length="338" mass="38965">MTKQEKDFSDLSQKLLTTTDGSEYHELVRKIVKKYGEKMRQETLQTLVRAVKESKITHARNFVIARISELVTENDTALAPFFYEMITKGLPYWAFSGLLKVEGDKCYPFLVDYLQKEDSKENKGSAIIALAEHSGQPFNNDLPSDPAYWQALPMEKVLEWQAQGYPRKQAHSEYPFLITHPQTDLEKAMAKIEQVLAKERDFWHVKSYQYNRAILEVPKKQVIEEIKARWQLPAVYLTFLERFSPADDAFLKGINLYGANTLIAHQCGYAFSSPDDELFPDWKAHWLVIADKDADPYILDLSKSDSNDTPIYKAPHGAGEWKWRKVAGSFLEFLEKLS</sequence>
<dbReference type="AlphaFoldDB" id="A0A1Z4BSJ6"/>
<dbReference type="Proteomes" id="UP000197007">
    <property type="component" value="Chromosome"/>
</dbReference>
<dbReference type="KEGG" id="capn:CBG49_15005"/>
<name>A0A1Z4BSJ6_9FLAO</name>
<dbReference type="Pfam" id="PF09346">
    <property type="entry name" value="SMI1_KNR4"/>
    <property type="match status" value="1"/>
</dbReference>
<keyword evidence="3" id="KW-1185">Reference proteome</keyword>
<evidence type="ECO:0000313" key="2">
    <source>
        <dbReference type="EMBL" id="ASF44294.1"/>
    </source>
</evidence>
<evidence type="ECO:0000313" key="3">
    <source>
        <dbReference type="Proteomes" id="UP000197007"/>
    </source>
</evidence>
<dbReference type="Gene3D" id="3.40.1580.10">
    <property type="entry name" value="SMI1/KNR4-like"/>
    <property type="match status" value="1"/>
</dbReference>
<gene>
    <name evidence="2" type="ORF">CBG49_15005</name>
</gene>
<reference evidence="3" key="1">
    <citation type="submission" date="2017-06" db="EMBL/GenBank/DDBJ databases">
        <title>Complete genome sequence of Capnocytophaga sp. KCOM 1579 (=ChDC OS43) isolated from a human refractory periapical abscess lesion.</title>
        <authorList>
            <person name="Kook J.-K."/>
            <person name="Park S.-N."/>
            <person name="Lim Y.K."/>
            <person name="Roh H."/>
        </authorList>
    </citation>
    <scope>NUCLEOTIDE SEQUENCE [LARGE SCALE GENOMIC DNA]</scope>
    <source>
        <strain evidence="3">ChDC OS43</strain>
    </source>
</reference>
<dbReference type="InterPro" id="IPR037883">
    <property type="entry name" value="Knr4/Smi1-like_sf"/>
</dbReference>
<feature type="domain" description="Knr4/Smi1-like" evidence="1">
    <location>
        <begin position="222"/>
        <end position="336"/>
    </location>
</feature>
<dbReference type="SUPFAM" id="SSF160631">
    <property type="entry name" value="SMI1/KNR4-like"/>
    <property type="match status" value="1"/>
</dbReference>
<organism evidence="2 3">
    <name type="scientific">Capnocytophaga endodontalis</name>
    <dbReference type="NCBI Taxonomy" id="2708117"/>
    <lineage>
        <taxon>Bacteria</taxon>
        <taxon>Pseudomonadati</taxon>
        <taxon>Bacteroidota</taxon>
        <taxon>Flavobacteriia</taxon>
        <taxon>Flavobacteriales</taxon>
        <taxon>Flavobacteriaceae</taxon>
        <taxon>Capnocytophaga</taxon>
    </lineage>
</organism>
<accession>A0A1Z4BSJ6</accession>
<dbReference type="EMBL" id="CP022022">
    <property type="protein sequence ID" value="ASF44294.1"/>
    <property type="molecule type" value="Genomic_DNA"/>
</dbReference>
<dbReference type="InterPro" id="IPR018958">
    <property type="entry name" value="Knr4/Smi1-like_dom"/>
</dbReference>
<dbReference type="RefSeq" id="WP_088595123.1">
    <property type="nucleotide sequence ID" value="NZ_CP022022.1"/>
</dbReference>
<protein>
    <submittedName>
        <fullName evidence="2">SMI1/KNR4 family protein</fullName>
    </submittedName>
</protein>
<evidence type="ECO:0000259" key="1">
    <source>
        <dbReference type="Pfam" id="PF09346"/>
    </source>
</evidence>
<proteinExistence type="predicted"/>